<dbReference type="GO" id="GO:0030254">
    <property type="term" value="P:protein secretion by the type III secretion system"/>
    <property type="evidence" value="ECO:0007669"/>
    <property type="project" value="InterPro"/>
</dbReference>
<dbReference type="EMBL" id="CADILE010000008">
    <property type="protein sequence ID" value="CAB3875560.1"/>
    <property type="molecule type" value="Genomic_DNA"/>
</dbReference>
<organism evidence="2 3">
    <name type="scientific">Achromobacter ruhlandii</name>
    <dbReference type="NCBI Taxonomy" id="72557"/>
    <lineage>
        <taxon>Bacteria</taxon>
        <taxon>Pseudomonadati</taxon>
        <taxon>Pseudomonadota</taxon>
        <taxon>Betaproteobacteria</taxon>
        <taxon>Burkholderiales</taxon>
        <taxon>Alcaligenaceae</taxon>
        <taxon>Achromobacter</taxon>
    </lineage>
</organism>
<dbReference type="CDD" id="cd16364">
    <property type="entry name" value="T3SC_I-like"/>
    <property type="match status" value="1"/>
</dbReference>
<evidence type="ECO:0000256" key="1">
    <source>
        <dbReference type="SAM" id="MobiDB-lite"/>
    </source>
</evidence>
<evidence type="ECO:0000313" key="3">
    <source>
        <dbReference type="Proteomes" id="UP000494122"/>
    </source>
</evidence>
<dbReference type="Gene3D" id="3.30.1460.10">
    <property type="match status" value="1"/>
</dbReference>
<sequence>MSPRPSRAPARPRQSAPASPLVTVSDPHFAQVLSELGQALGIPALAPADGGLCQLAFDGRHLVQLMAHGARGQILLSCAVGGGKMDGALALLAAQGNFLQAGGGVVACAAPDGHMHLQLAVAREQCGADALLAAIDALLNQVEAWEKRAARAEPGADAPWRNPAFMMQSV</sequence>
<gene>
    <name evidence="2" type="ORF">LMG3328_03017</name>
</gene>
<feature type="compositionally biased region" description="Low complexity" evidence="1">
    <location>
        <begin position="1"/>
        <end position="20"/>
    </location>
</feature>
<dbReference type="Pfam" id="PF05932">
    <property type="entry name" value="CesT"/>
    <property type="match status" value="1"/>
</dbReference>
<proteinExistence type="predicted"/>
<protein>
    <recommendedName>
        <fullName evidence="4">Tir chaperone family protein</fullName>
    </recommendedName>
</protein>
<evidence type="ECO:0000313" key="2">
    <source>
        <dbReference type="EMBL" id="CAB3875560.1"/>
    </source>
</evidence>
<reference evidence="2 3" key="1">
    <citation type="submission" date="2020-04" db="EMBL/GenBank/DDBJ databases">
        <authorList>
            <person name="De Canck E."/>
        </authorList>
    </citation>
    <scope>NUCLEOTIDE SEQUENCE [LARGE SCALE GENOMIC DNA]</scope>
    <source>
        <strain evidence="2 3">LMG 3328</strain>
    </source>
</reference>
<dbReference type="AlphaFoldDB" id="A0A6S7DQJ5"/>
<evidence type="ECO:0008006" key="4">
    <source>
        <dbReference type="Google" id="ProtNLM"/>
    </source>
</evidence>
<accession>A0A6S7DQJ5</accession>
<name>A0A6S7DQJ5_9BURK</name>
<dbReference type="InterPro" id="IPR010261">
    <property type="entry name" value="Tir_chaperone"/>
</dbReference>
<feature type="region of interest" description="Disordered" evidence="1">
    <location>
        <begin position="1"/>
        <end position="22"/>
    </location>
</feature>
<dbReference type="Proteomes" id="UP000494122">
    <property type="component" value="Unassembled WGS sequence"/>
</dbReference>
<dbReference type="SUPFAM" id="SSF69635">
    <property type="entry name" value="Type III secretory system chaperone-like"/>
    <property type="match status" value="1"/>
</dbReference>